<feature type="compositionally biased region" description="Low complexity" evidence="1">
    <location>
        <begin position="24"/>
        <end position="36"/>
    </location>
</feature>
<proteinExistence type="predicted"/>
<organism evidence="2">
    <name type="scientific">Nonomuraea gerenzanensis</name>
    <dbReference type="NCBI Taxonomy" id="93944"/>
    <lineage>
        <taxon>Bacteria</taxon>
        <taxon>Bacillati</taxon>
        <taxon>Actinomycetota</taxon>
        <taxon>Actinomycetes</taxon>
        <taxon>Streptosporangiales</taxon>
        <taxon>Streptosporangiaceae</taxon>
        <taxon>Nonomuraea</taxon>
    </lineage>
</organism>
<dbReference type="AlphaFoldDB" id="A0A1M4EE81"/>
<evidence type="ECO:0000313" key="2">
    <source>
        <dbReference type="EMBL" id="SBO97291.1"/>
    </source>
</evidence>
<gene>
    <name evidence="2" type="ORF">BN4615_P6807</name>
</gene>
<protein>
    <submittedName>
        <fullName evidence="2">Uncharacterized protein</fullName>
    </submittedName>
</protein>
<feature type="region of interest" description="Disordered" evidence="1">
    <location>
        <begin position="24"/>
        <end position="43"/>
    </location>
</feature>
<dbReference type="RefSeq" id="WP_263657344.1">
    <property type="nucleotide sequence ID" value="NZ_CP084058.1"/>
</dbReference>
<evidence type="ECO:0000256" key="1">
    <source>
        <dbReference type="SAM" id="MobiDB-lite"/>
    </source>
</evidence>
<sequence length="43" mass="4699">MITSLRNEDDLLRRQAVHWVSNPVAVGGPPAGVGEAQKFRLGR</sequence>
<accession>A0A1M4EE81</accession>
<reference evidence="2" key="1">
    <citation type="submission" date="2016-04" db="EMBL/GenBank/DDBJ databases">
        <authorList>
            <person name="Evans L.H."/>
            <person name="Alamgir A."/>
            <person name="Owens N."/>
            <person name="Weber N.D."/>
            <person name="Virtaneva K."/>
            <person name="Barbian K."/>
            <person name="Babar A."/>
            <person name="Rosenke K."/>
        </authorList>
    </citation>
    <scope>NUCLEOTIDE SEQUENCE</scope>
    <source>
        <strain evidence="2">Nono1</strain>
    </source>
</reference>
<name>A0A1M4EE81_9ACTN</name>
<dbReference type="EMBL" id="LT559118">
    <property type="protein sequence ID" value="SBO97291.1"/>
    <property type="molecule type" value="Genomic_DNA"/>
</dbReference>